<dbReference type="InterPro" id="IPR004841">
    <property type="entry name" value="AA-permease/SLC12A_dom"/>
</dbReference>
<name>A0ABW5HBV9_9PSEU</name>
<evidence type="ECO:0000256" key="4">
    <source>
        <dbReference type="ARBA" id="ARBA00023136"/>
    </source>
</evidence>
<dbReference type="PIRSF" id="PIRSF006060">
    <property type="entry name" value="AA_transporter"/>
    <property type="match status" value="1"/>
</dbReference>
<sequence>MTSTAPRARSTQLTGRLGVASIVFMVVAAAAPLTIFVTTPLNMLNGNGPGIAVSYVAGPLILLLFGVGFAAMSLHVKKSGAFYAYITAAIGRPVGVGAGFLAMFGYFVVQAGVYLLLGFSMHGLVTSFAGTDFLPWWGWTVAAMVLVAVLGHFHVELGAKVLTVSLVLEVLTILVLDVAILARGGGPEGIRIAPFVSGEAVLHGSLPLGILFGVSVGMGFEATALFRDEARDPNRTIPRAIYTVIIAALVFYGFAVWAWMQAFGAHGVMDAVAADPDNIAYATALQFVGPVFKQVMNALAVTSMFAAVLAYHNMVTRYLHSMGHSILPRRLTWVHPRHGSPFFSSLAAAGIGVLMFVLILVSGLNPLAVFGWCIAVGTLSPLILFMLTCVAVVVFFRRNRHLPVGRWKSLVAPALALVLFGSLAVVAMLNFSTLSGAAPAMRLVLQLLPLVVFAAGVAVALVVKRRAPGRYSALTEDDAIEARQLAAKE</sequence>
<evidence type="ECO:0000259" key="6">
    <source>
        <dbReference type="Pfam" id="PF00324"/>
    </source>
</evidence>
<feature type="transmembrane region" description="Helical" evidence="5">
    <location>
        <begin position="240"/>
        <end position="260"/>
    </location>
</feature>
<evidence type="ECO:0000256" key="1">
    <source>
        <dbReference type="ARBA" id="ARBA00004141"/>
    </source>
</evidence>
<feature type="transmembrane region" description="Helical" evidence="5">
    <location>
        <begin position="136"/>
        <end position="155"/>
    </location>
</feature>
<keyword evidence="4 5" id="KW-0472">Membrane</keyword>
<protein>
    <submittedName>
        <fullName evidence="7">APC family permease</fullName>
    </submittedName>
</protein>
<dbReference type="RefSeq" id="WP_378307939.1">
    <property type="nucleotide sequence ID" value="NZ_JBHUKS010000017.1"/>
</dbReference>
<keyword evidence="3 5" id="KW-1133">Transmembrane helix</keyword>
<feature type="transmembrane region" description="Helical" evidence="5">
    <location>
        <begin position="295"/>
        <end position="319"/>
    </location>
</feature>
<evidence type="ECO:0000256" key="2">
    <source>
        <dbReference type="ARBA" id="ARBA00022692"/>
    </source>
</evidence>
<dbReference type="PANTHER" id="PTHR42770">
    <property type="entry name" value="AMINO ACID TRANSPORTER-RELATED"/>
    <property type="match status" value="1"/>
</dbReference>
<feature type="transmembrane region" description="Helical" evidence="5">
    <location>
        <begin position="369"/>
        <end position="397"/>
    </location>
</feature>
<feature type="transmembrane region" description="Helical" evidence="5">
    <location>
        <begin position="409"/>
        <end position="431"/>
    </location>
</feature>
<evidence type="ECO:0000313" key="7">
    <source>
        <dbReference type="EMBL" id="MFD2470635.1"/>
    </source>
</evidence>
<gene>
    <name evidence="7" type="ORF">ACFSVL_24810</name>
</gene>
<dbReference type="Proteomes" id="UP001597483">
    <property type="component" value="Unassembled WGS sequence"/>
</dbReference>
<evidence type="ECO:0000256" key="5">
    <source>
        <dbReference type="SAM" id="Phobius"/>
    </source>
</evidence>
<feature type="transmembrane region" description="Helical" evidence="5">
    <location>
        <begin position="162"/>
        <end position="182"/>
    </location>
</feature>
<evidence type="ECO:0000256" key="3">
    <source>
        <dbReference type="ARBA" id="ARBA00022989"/>
    </source>
</evidence>
<accession>A0ABW5HBV9</accession>
<dbReference type="PANTHER" id="PTHR42770:SF16">
    <property type="entry name" value="AMINO ACID PERMEASE"/>
    <property type="match status" value="1"/>
</dbReference>
<evidence type="ECO:0000313" key="8">
    <source>
        <dbReference type="Proteomes" id="UP001597483"/>
    </source>
</evidence>
<proteinExistence type="predicted"/>
<feature type="transmembrane region" description="Helical" evidence="5">
    <location>
        <begin position="17"/>
        <end position="39"/>
    </location>
</feature>
<comment type="subcellular location">
    <subcellularLocation>
        <location evidence="1">Membrane</location>
        <topology evidence="1">Multi-pass membrane protein</topology>
    </subcellularLocation>
</comment>
<feature type="transmembrane region" description="Helical" evidence="5">
    <location>
        <begin position="443"/>
        <end position="463"/>
    </location>
</feature>
<feature type="transmembrane region" description="Helical" evidence="5">
    <location>
        <begin position="94"/>
        <end position="116"/>
    </location>
</feature>
<dbReference type="InterPro" id="IPR050367">
    <property type="entry name" value="APC_superfamily"/>
</dbReference>
<keyword evidence="8" id="KW-1185">Reference proteome</keyword>
<feature type="domain" description="Amino acid permease/ SLC12A" evidence="6">
    <location>
        <begin position="22"/>
        <end position="462"/>
    </location>
</feature>
<feature type="transmembrane region" description="Helical" evidence="5">
    <location>
        <begin position="202"/>
        <end position="220"/>
    </location>
</feature>
<feature type="transmembrane region" description="Helical" evidence="5">
    <location>
        <begin position="51"/>
        <end position="74"/>
    </location>
</feature>
<feature type="transmembrane region" description="Helical" evidence="5">
    <location>
        <begin position="340"/>
        <end position="363"/>
    </location>
</feature>
<dbReference type="Gene3D" id="1.20.1740.10">
    <property type="entry name" value="Amino acid/polyamine transporter I"/>
    <property type="match status" value="1"/>
</dbReference>
<dbReference type="EMBL" id="JBHUKS010000017">
    <property type="protein sequence ID" value="MFD2470635.1"/>
    <property type="molecule type" value="Genomic_DNA"/>
</dbReference>
<dbReference type="Pfam" id="PF00324">
    <property type="entry name" value="AA_permease"/>
    <property type="match status" value="1"/>
</dbReference>
<reference evidence="8" key="1">
    <citation type="journal article" date="2019" name="Int. J. Syst. Evol. Microbiol.">
        <title>The Global Catalogue of Microorganisms (GCM) 10K type strain sequencing project: providing services to taxonomists for standard genome sequencing and annotation.</title>
        <authorList>
            <consortium name="The Broad Institute Genomics Platform"/>
            <consortium name="The Broad Institute Genome Sequencing Center for Infectious Disease"/>
            <person name="Wu L."/>
            <person name="Ma J."/>
        </authorList>
    </citation>
    <scope>NUCLEOTIDE SEQUENCE [LARGE SCALE GENOMIC DNA]</scope>
    <source>
        <strain evidence="8">CGMCC 4.7641</strain>
    </source>
</reference>
<keyword evidence="2 5" id="KW-0812">Transmembrane</keyword>
<comment type="caution">
    <text evidence="7">The sequence shown here is derived from an EMBL/GenBank/DDBJ whole genome shotgun (WGS) entry which is preliminary data.</text>
</comment>
<organism evidence="7 8">
    <name type="scientific">Amycolatopsis silviterrae</name>
    <dbReference type="NCBI Taxonomy" id="1656914"/>
    <lineage>
        <taxon>Bacteria</taxon>
        <taxon>Bacillati</taxon>
        <taxon>Actinomycetota</taxon>
        <taxon>Actinomycetes</taxon>
        <taxon>Pseudonocardiales</taxon>
        <taxon>Pseudonocardiaceae</taxon>
        <taxon>Amycolatopsis</taxon>
    </lineage>
</organism>